<dbReference type="PANTHER" id="PTHR24414:SF115">
    <property type="entry name" value="F-BOX DOMAIN-CONTAINING PROTEIN"/>
    <property type="match status" value="1"/>
</dbReference>
<feature type="domain" description="FKB95-like N-terminal Kelch" evidence="1">
    <location>
        <begin position="97"/>
        <end position="358"/>
    </location>
</feature>
<dbReference type="InterPro" id="IPR015915">
    <property type="entry name" value="Kelch-typ_b-propeller"/>
</dbReference>
<dbReference type="InterPro" id="IPR057499">
    <property type="entry name" value="Kelch_FKB95"/>
</dbReference>
<dbReference type="InterPro" id="IPR050354">
    <property type="entry name" value="F-box/kelch-repeat_ARATH"/>
</dbReference>
<dbReference type="EMBL" id="GL348716">
    <property type="protein sequence ID" value="EFH55730.1"/>
    <property type="molecule type" value="Genomic_DNA"/>
</dbReference>
<keyword evidence="3" id="KW-1185">Reference proteome</keyword>
<organism evidence="3">
    <name type="scientific">Arabidopsis lyrata subsp. lyrata</name>
    <name type="common">Lyre-leaved rock-cress</name>
    <dbReference type="NCBI Taxonomy" id="81972"/>
    <lineage>
        <taxon>Eukaryota</taxon>
        <taxon>Viridiplantae</taxon>
        <taxon>Streptophyta</taxon>
        <taxon>Embryophyta</taxon>
        <taxon>Tracheophyta</taxon>
        <taxon>Spermatophyta</taxon>
        <taxon>Magnoliopsida</taxon>
        <taxon>eudicotyledons</taxon>
        <taxon>Gunneridae</taxon>
        <taxon>Pentapetalae</taxon>
        <taxon>rosids</taxon>
        <taxon>malvids</taxon>
        <taxon>Brassicales</taxon>
        <taxon>Brassicaceae</taxon>
        <taxon>Camelineae</taxon>
        <taxon>Arabidopsis</taxon>
    </lineage>
</organism>
<evidence type="ECO:0000313" key="3">
    <source>
        <dbReference type="Proteomes" id="UP000008694"/>
    </source>
</evidence>
<dbReference type="OrthoDB" id="45365at2759"/>
<dbReference type="Proteomes" id="UP000008694">
    <property type="component" value="Unassembled WGS sequence"/>
</dbReference>
<dbReference type="SMART" id="SM00612">
    <property type="entry name" value="Kelch"/>
    <property type="match status" value="2"/>
</dbReference>
<dbReference type="Gene3D" id="2.120.10.80">
    <property type="entry name" value="Kelch-type beta propeller"/>
    <property type="match status" value="1"/>
</dbReference>
<dbReference type="Pfam" id="PF25210">
    <property type="entry name" value="Kelch_FKB95"/>
    <property type="match status" value="1"/>
</dbReference>
<evidence type="ECO:0000259" key="1">
    <source>
        <dbReference type="Pfam" id="PF25210"/>
    </source>
</evidence>
<dbReference type="Gramene" id="scaffold_401958.1">
    <property type="protein sequence ID" value="scaffold_401958.1"/>
    <property type="gene ID" value="scaffold_401958.1"/>
</dbReference>
<dbReference type="PANTHER" id="PTHR24414">
    <property type="entry name" value="F-BOX/KELCH-REPEAT PROTEIN SKIP4"/>
    <property type="match status" value="1"/>
</dbReference>
<reference evidence="3" key="1">
    <citation type="journal article" date="2011" name="Nat. Genet.">
        <title>The Arabidopsis lyrata genome sequence and the basis of rapid genome size change.</title>
        <authorList>
            <person name="Hu T.T."/>
            <person name="Pattyn P."/>
            <person name="Bakker E.G."/>
            <person name="Cao J."/>
            <person name="Cheng J.-F."/>
            <person name="Clark R.M."/>
            <person name="Fahlgren N."/>
            <person name="Fawcett J.A."/>
            <person name="Grimwood J."/>
            <person name="Gundlach H."/>
            <person name="Haberer G."/>
            <person name="Hollister J.D."/>
            <person name="Ossowski S."/>
            <person name="Ottilar R.P."/>
            <person name="Salamov A.A."/>
            <person name="Schneeberger K."/>
            <person name="Spannagl M."/>
            <person name="Wang X."/>
            <person name="Yang L."/>
            <person name="Nasrallah M.E."/>
            <person name="Bergelson J."/>
            <person name="Carrington J.C."/>
            <person name="Gaut B.S."/>
            <person name="Schmutz J."/>
            <person name="Mayer K.F.X."/>
            <person name="Van de Peer Y."/>
            <person name="Grigoriev I.V."/>
            <person name="Nordborg M."/>
            <person name="Weigel D."/>
            <person name="Guo Y.-L."/>
        </authorList>
    </citation>
    <scope>NUCLEOTIDE SEQUENCE [LARGE SCALE GENOMIC DNA]</scope>
    <source>
        <strain evidence="3">cv. MN47</strain>
    </source>
</reference>
<dbReference type="HOGENOM" id="CLU_032521_1_0_1"/>
<dbReference type="AlphaFoldDB" id="D7LGE3"/>
<dbReference type="eggNOG" id="KOG1072">
    <property type="taxonomic scope" value="Eukaryota"/>
</dbReference>
<evidence type="ECO:0000313" key="2">
    <source>
        <dbReference type="EMBL" id="EFH55730.1"/>
    </source>
</evidence>
<accession>D7LGE3</accession>
<dbReference type="SUPFAM" id="SSF117281">
    <property type="entry name" value="Kelch motif"/>
    <property type="match status" value="1"/>
</dbReference>
<proteinExistence type="predicted"/>
<dbReference type="KEGG" id="aly:9317370"/>
<gene>
    <name evidence="2" type="ORF">ARALYDRAFT_902457</name>
</gene>
<name>D7LGE3_ARALL</name>
<sequence length="375" mass="42588">MEESCAIGGLELTPRKKKVCGIWSLPDSVALICLAQLSRLDLAAFAIASKEQRSLVGSLELWDLRYEMGCSELSLYVLLHIFPEPNPRWFIFHPVQRRLKPIHSNLNPNPVPEAESAFVFADWGIFDIGGVIKGERTCHVSFFDCFGHIWPRLPSMKIARSRASASLIDDKIYVFGGCTDYGDSSNWAEVFDLRTLTWDFLYVSTPPQHIRQSVLMRDKEEVYVVDEDGQTMSFSPSKSLFVANGNAEKTQEEHLTDWCLFGKHLFCAGKGRRILWCFPYELDWKEVKGLENLQSLCGNNEIINLCPMTHKTIAIFWIVRPHDDDPFILELWSAEISFSNSKRRGTKAGKIHWSGAVLSGSYVGFNFLYAHPVIA</sequence>
<dbReference type="InterPro" id="IPR006652">
    <property type="entry name" value="Kelch_1"/>
</dbReference>
<protein>
    <recommendedName>
        <fullName evidence="1">FKB95-like N-terminal Kelch domain-containing protein</fullName>
    </recommendedName>
</protein>